<accession>A0A2I0V8S2</accession>
<reference evidence="1" key="3">
    <citation type="submission" date="2017-11" db="EMBL/GenBank/DDBJ databases">
        <authorList>
            <person name="Han C.G."/>
        </authorList>
    </citation>
    <scope>NUCLEOTIDE SEQUENCE</scope>
    <source>
        <tissue evidence="1">The whole plant</tissue>
    </source>
</reference>
<gene>
    <name evidence="2" type="ORF">MA16_Dca021455</name>
    <name evidence="1" type="ORF">MA16_Dca029036</name>
</gene>
<reference evidence="1 3" key="2">
    <citation type="journal article" date="2017" name="Nature">
        <title>The Apostasia genome and the evolution of orchids.</title>
        <authorList>
            <person name="Zhang G.Q."/>
            <person name="Liu K.W."/>
            <person name="Li Z."/>
            <person name="Lohaus R."/>
            <person name="Hsiao Y.Y."/>
            <person name="Niu S.C."/>
            <person name="Wang J.Y."/>
            <person name="Lin Y.C."/>
            <person name="Xu Q."/>
            <person name="Chen L.J."/>
            <person name="Yoshida K."/>
            <person name="Fujiwara S."/>
            <person name="Wang Z.W."/>
            <person name="Zhang Y.Q."/>
            <person name="Mitsuda N."/>
            <person name="Wang M."/>
            <person name="Liu G.H."/>
            <person name="Pecoraro L."/>
            <person name="Huang H.X."/>
            <person name="Xiao X.J."/>
            <person name="Lin M."/>
            <person name="Wu X.Y."/>
            <person name="Wu W.L."/>
            <person name="Chen Y.Y."/>
            <person name="Chang S.B."/>
            <person name="Sakamoto S."/>
            <person name="Ohme-Takagi M."/>
            <person name="Yagi M."/>
            <person name="Zeng S.J."/>
            <person name="Shen C.Y."/>
            <person name="Yeh C.M."/>
            <person name="Luo Y.B."/>
            <person name="Tsai W.C."/>
            <person name="Van de Peer Y."/>
            <person name="Liu Z.J."/>
        </authorList>
    </citation>
    <scope>NUCLEOTIDE SEQUENCE [LARGE SCALE GENOMIC DNA]</scope>
    <source>
        <tissue evidence="1">The whole plant</tissue>
    </source>
</reference>
<organism evidence="1 3">
    <name type="scientific">Dendrobium catenatum</name>
    <dbReference type="NCBI Taxonomy" id="906689"/>
    <lineage>
        <taxon>Eukaryota</taxon>
        <taxon>Viridiplantae</taxon>
        <taxon>Streptophyta</taxon>
        <taxon>Embryophyta</taxon>
        <taxon>Tracheophyta</taxon>
        <taxon>Spermatophyta</taxon>
        <taxon>Magnoliopsida</taxon>
        <taxon>Liliopsida</taxon>
        <taxon>Asparagales</taxon>
        <taxon>Orchidaceae</taxon>
        <taxon>Epidendroideae</taxon>
        <taxon>Malaxideae</taxon>
        <taxon>Dendrobiinae</taxon>
        <taxon>Dendrobium</taxon>
    </lineage>
</organism>
<reference evidence="1 3" key="1">
    <citation type="journal article" date="2016" name="Sci. Rep.">
        <title>The Dendrobium catenatum Lindl. genome sequence provides insights into polysaccharide synthase, floral development and adaptive evolution.</title>
        <authorList>
            <person name="Zhang G.Q."/>
            <person name="Xu Q."/>
            <person name="Bian C."/>
            <person name="Tsai W.C."/>
            <person name="Yeh C.M."/>
            <person name="Liu K.W."/>
            <person name="Yoshida K."/>
            <person name="Zhang L.S."/>
            <person name="Chang S.B."/>
            <person name="Chen F."/>
            <person name="Shi Y."/>
            <person name="Su Y.Y."/>
            <person name="Zhang Y.Q."/>
            <person name="Chen L.J."/>
            <person name="Yin Y."/>
            <person name="Lin M."/>
            <person name="Huang H."/>
            <person name="Deng H."/>
            <person name="Wang Z.W."/>
            <person name="Zhu S.L."/>
            <person name="Zhao X."/>
            <person name="Deng C."/>
            <person name="Niu S.C."/>
            <person name="Huang J."/>
            <person name="Wang M."/>
            <person name="Liu G.H."/>
            <person name="Yang H.J."/>
            <person name="Xiao X.J."/>
            <person name="Hsiao Y.Y."/>
            <person name="Wu W.L."/>
            <person name="Chen Y.Y."/>
            <person name="Mitsuda N."/>
            <person name="Ohme-Takagi M."/>
            <person name="Luo Y.B."/>
            <person name="Van de Peer Y."/>
            <person name="Liu Z.J."/>
        </authorList>
    </citation>
    <scope>NUCLEOTIDE SEQUENCE [LARGE SCALE GENOMIC DNA]</scope>
    <source>
        <tissue evidence="1">The whole plant</tissue>
    </source>
</reference>
<keyword evidence="3" id="KW-1185">Reference proteome</keyword>
<dbReference type="EMBL" id="KZ502305">
    <property type="protein sequence ID" value="PKU80936.1"/>
    <property type="molecule type" value="Genomic_DNA"/>
</dbReference>
<sequence>MWKRVDSSLLDLEELDSPTNKEFHILYVESLPCSSSMELTCSLLLLLLLSSSSSILQAEARLLPSSEQESEQNCLFFMIN</sequence>
<dbReference type="EMBL" id="KZ505349">
    <property type="protein sequence ID" value="PKU59810.1"/>
    <property type="molecule type" value="Genomic_DNA"/>
</dbReference>
<dbReference type="AlphaFoldDB" id="A0A2I0V8S2"/>
<dbReference type="Proteomes" id="UP000233837">
    <property type="component" value="Unassembled WGS sequence"/>
</dbReference>
<name>A0A2I0V8S2_9ASPA</name>
<evidence type="ECO:0000313" key="3">
    <source>
        <dbReference type="Proteomes" id="UP000233837"/>
    </source>
</evidence>
<evidence type="ECO:0000313" key="2">
    <source>
        <dbReference type="EMBL" id="PKU80936.1"/>
    </source>
</evidence>
<protein>
    <submittedName>
        <fullName evidence="1">Uncharacterized protein</fullName>
    </submittedName>
</protein>
<proteinExistence type="predicted"/>
<evidence type="ECO:0000313" key="1">
    <source>
        <dbReference type="EMBL" id="PKU59810.1"/>
    </source>
</evidence>